<dbReference type="EMBL" id="AP017315">
    <property type="protein sequence ID" value="BAU32020.1"/>
    <property type="molecule type" value="Genomic_DNA"/>
</dbReference>
<accession>A0A0U5B837</accession>
<sequence length="360" mass="38134">MTKMCLVTRSPFPESEVSATGFYRIRPVTPKASTRGIEPRTLPDMGERSRTFIRRGMLGPGSARRAAATLAALVAVAALTAGCATQPALSPEPRSIADAEGAGWPPGAPVPEREREGPIEPIAWWNEGPARNVITFISYGSSTCPYVLTALEVLADDQLSATFQKGAADVCTDDLAPHFHIVSAPEGATADEVFADVEWREPRLGDEDWVQAFTIMVIDPNLEPVDVPASAAVDEYPGLPALLPEPAPDAEQPDGPQALWLSPVLELADDRELTIITYGSSSCPLIPTAVDAGLASDTIGVTLQERRAPNTFCTADFAPFTSVLAIPLTAAAEATQVEFSTLVDGAERQVTTVDIVDLAG</sequence>
<dbReference type="KEGG" id="malk:MalAC0309_1162"/>
<gene>
    <name evidence="2" type="ORF">MalAC0309_1162</name>
</gene>
<organism evidence="2 3">
    <name type="scientific">Microcella alkaliphila</name>
    <dbReference type="NCBI Taxonomy" id="279828"/>
    <lineage>
        <taxon>Bacteria</taxon>
        <taxon>Bacillati</taxon>
        <taxon>Actinomycetota</taxon>
        <taxon>Actinomycetes</taxon>
        <taxon>Micrococcales</taxon>
        <taxon>Microbacteriaceae</taxon>
        <taxon>Microcella</taxon>
    </lineage>
</organism>
<protein>
    <submittedName>
        <fullName evidence="2">Uncharacterized protein</fullName>
    </submittedName>
</protein>
<dbReference type="AlphaFoldDB" id="A0A0U5B837"/>
<feature type="region of interest" description="Disordered" evidence="1">
    <location>
        <begin position="87"/>
        <end position="114"/>
    </location>
</feature>
<evidence type="ECO:0000313" key="3">
    <source>
        <dbReference type="Proteomes" id="UP000218965"/>
    </source>
</evidence>
<evidence type="ECO:0000313" key="2">
    <source>
        <dbReference type="EMBL" id="BAU32020.1"/>
    </source>
</evidence>
<name>A0A0U5B837_9MICO</name>
<dbReference type="Proteomes" id="UP000218965">
    <property type="component" value="Chromosome"/>
</dbReference>
<reference evidence="2 3" key="2">
    <citation type="submission" date="2016-01" db="EMBL/GenBank/DDBJ databases">
        <title>Microcella alkaliphila JAM AC0309 whole genome shotgun sequence.</title>
        <authorList>
            <person name="Kurata A."/>
            <person name="Hirose Y."/>
            <person name="Kishimoto N."/>
            <person name="Kobayashi T."/>
        </authorList>
    </citation>
    <scope>NUCLEOTIDE SEQUENCE [LARGE SCALE GENOMIC DNA]</scope>
    <source>
        <strain evidence="2 3">JAM AC0309</strain>
    </source>
</reference>
<reference evidence="3" key="1">
    <citation type="submission" date="2015-12" db="EMBL/GenBank/DDBJ databases">
        <authorList>
            <person name="Shamseldin A."/>
            <person name="Moawad H."/>
            <person name="Abd El-Rahim W.M."/>
            <person name="Sadowsky M.J."/>
        </authorList>
    </citation>
    <scope>NUCLEOTIDE SEQUENCE [LARGE SCALE GENOMIC DNA]</scope>
    <source>
        <strain evidence="3">JAM AC0309</strain>
    </source>
</reference>
<evidence type="ECO:0000256" key="1">
    <source>
        <dbReference type="SAM" id="MobiDB-lite"/>
    </source>
</evidence>
<proteinExistence type="predicted"/>